<reference evidence="2 3" key="1">
    <citation type="journal article" date="2020" name="Mol. Biol. Evol.">
        <title>Interspecific Gene Flow and the Evolution of Specialization in Black and White Rhinoceros.</title>
        <authorList>
            <person name="Moodley Y."/>
            <person name="Westbury M.V."/>
            <person name="Russo I.M."/>
            <person name="Gopalakrishnan S."/>
            <person name="Rakotoarivelo A."/>
            <person name="Olsen R.A."/>
            <person name="Prost S."/>
            <person name="Tunstall T."/>
            <person name="Ryder O.A."/>
            <person name="Dalen L."/>
            <person name="Bruford M.W."/>
        </authorList>
    </citation>
    <scope>NUCLEOTIDE SEQUENCE [LARGE SCALE GENOMIC DNA]</scope>
    <source>
        <strain evidence="2">SBR-YM</strain>
        <tissue evidence="2">Skin</tissue>
    </source>
</reference>
<evidence type="ECO:0000313" key="2">
    <source>
        <dbReference type="EMBL" id="KAF5914076.1"/>
    </source>
</evidence>
<protein>
    <recommendedName>
        <fullName evidence="4">Dynein axonemal heavy chain 14</fullName>
    </recommendedName>
</protein>
<proteinExistence type="predicted"/>
<organism evidence="2 3">
    <name type="scientific">Diceros bicornis minor</name>
    <name type="common">South-central black rhinoceros</name>
    <dbReference type="NCBI Taxonomy" id="77932"/>
    <lineage>
        <taxon>Eukaryota</taxon>
        <taxon>Metazoa</taxon>
        <taxon>Chordata</taxon>
        <taxon>Craniata</taxon>
        <taxon>Vertebrata</taxon>
        <taxon>Euteleostomi</taxon>
        <taxon>Mammalia</taxon>
        <taxon>Eutheria</taxon>
        <taxon>Laurasiatheria</taxon>
        <taxon>Perissodactyla</taxon>
        <taxon>Rhinocerotidae</taxon>
        <taxon>Diceros</taxon>
    </lineage>
</organism>
<feature type="region of interest" description="Disordered" evidence="1">
    <location>
        <begin position="1"/>
        <end position="41"/>
    </location>
</feature>
<evidence type="ECO:0000313" key="3">
    <source>
        <dbReference type="Proteomes" id="UP000551758"/>
    </source>
</evidence>
<dbReference type="Proteomes" id="UP000551758">
    <property type="component" value="Unassembled WGS sequence"/>
</dbReference>
<name>A0A7J7EF88_DICBM</name>
<evidence type="ECO:0000256" key="1">
    <source>
        <dbReference type="SAM" id="MobiDB-lite"/>
    </source>
</evidence>
<sequence>MVVFSDYLPESRTQQDVLAPEPVPHKKKEKPKEKKDQTHACPKVRKKRLVSFDRTEPKDDDVIRHIIRLREKLGWQTILPQHNLEYESSKTAIQKIILKEPLQDDGEFVYCLPRKNPKVLYNPYDLQVVSAYRARHCKEFWIITASFVSKTNLVT</sequence>
<gene>
    <name evidence="2" type="ORF">HPG69_010235</name>
</gene>
<dbReference type="EMBL" id="JACDTQ010003506">
    <property type="protein sequence ID" value="KAF5914076.1"/>
    <property type="molecule type" value="Genomic_DNA"/>
</dbReference>
<evidence type="ECO:0008006" key="4">
    <source>
        <dbReference type="Google" id="ProtNLM"/>
    </source>
</evidence>
<dbReference type="AlphaFoldDB" id="A0A7J7EF88"/>
<keyword evidence="3" id="KW-1185">Reference proteome</keyword>
<accession>A0A7J7EF88</accession>
<comment type="caution">
    <text evidence="2">The sequence shown here is derived from an EMBL/GenBank/DDBJ whole genome shotgun (WGS) entry which is preliminary data.</text>
</comment>